<dbReference type="PANTHER" id="PTHR38100">
    <property type="entry name" value="HIGH FREQUENCY LYSOGENIZATION PROTEIN HFLD"/>
    <property type="match status" value="1"/>
</dbReference>
<dbReference type="Gene3D" id="1.10.3890.10">
    <property type="entry name" value="HflD-like"/>
    <property type="match status" value="1"/>
</dbReference>
<keyword evidence="3 4" id="KW-0472">Membrane</keyword>
<evidence type="ECO:0000313" key="6">
    <source>
        <dbReference type="Proteomes" id="UP001501321"/>
    </source>
</evidence>
<proteinExistence type="inferred from homology"/>
<comment type="caution">
    <text evidence="5">The sequence shown here is derived from an EMBL/GenBank/DDBJ whole genome shotgun (WGS) entry which is preliminary data.</text>
</comment>
<dbReference type="Pfam" id="PF04356">
    <property type="entry name" value="DUF489"/>
    <property type="match status" value="1"/>
</dbReference>
<dbReference type="Proteomes" id="UP001501321">
    <property type="component" value="Unassembled WGS sequence"/>
</dbReference>
<evidence type="ECO:0000256" key="4">
    <source>
        <dbReference type="HAMAP-Rule" id="MF_00695"/>
    </source>
</evidence>
<keyword evidence="1 4" id="KW-1003">Cell membrane</keyword>
<reference evidence="6" key="1">
    <citation type="journal article" date="2019" name="Int. J. Syst. Evol. Microbiol.">
        <title>The Global Catalogue of Microorganisms (GCM) 10K type strain sequencing project: providing services to taxonomists for standard genome sequencing and annotation.</title>
        <authorList>
            <consortium name="The Broad Institute Genomics Platform"/>
            <consortium name="The Broad Institute Genome Sequencing Center for Infectious Disease"/>
            <person name="Wu L."/>
            <person name="Ma J."/>
        </authorList>
    </citation>
    <scope>NUCLEOTIDE SEQUENCE [LARGE SCALE GENOMIC DNA]</scope>
    <source>
        <strain evidence="6">JCM 32226</strain>
    </source>
</reference>
<dbReference type="InterPro" id="IPR035932">
    <property type="entry name" value="HflD-like_sf"/>
</dbReference>
<evidence type="ECO:0000256" key="3">
    <source>
        <dbReference type="ARBA" id="ARBA00023136"/>
    </source>
</evidence>
<sequence length="206" mass="23061">MSNAQTQRTMAFAGICQAAFLVQQVARQGQCDDAALRQALSSILVTDPKHPEEVFGDHPDLRDGYQALITQLGNGERKDPELTRYVVSLVALERKLAARKEMLSMLGERITQVKRQCHHFDLLDEPVLANLASIYSEIISPLGPRIQVAGTPMFLQQPAVQHKVRALLLAGIRACVLWRQLGGRRRHILFARRGLVETARNALNRH</sequence>
<dbReference type="SUPFAM" id="SSF101322">
    <property type="entry name" value="YcfC-like"/>
    <property type="match status" value="1"/>
</dbReference>
<dbReference type="InterPro" id="IPR007451">
    <property type="entry name" value="HflD"/>
</dbReference>
<dbReference type="HAMAP" id="MF_00695">
    <property type="entry name" value="HflD_protein"/>
    <property type="match status" value="1"/>
</dbReference>
<name>A0ABP8QIV1_9GAMM</name>
<protein>
    <recommendedName>
        <fullName evidence="4">High frequency lysogenization protein HflD homolog</fullName>
    </recommendedName>
</protein>
<comment type="similarity">
    <text evidence="4">Belongs to the HflD family.</text>
</comment>
<comment type="subcellular location">
    <subcellularLocation>
        <location evidence="4">Cytoplasm</location>
    </subcellularLocation>
    <subcellularLocation>
        <location evidence="4">Cell membrane</location>
        <topology evidence="4">Peripheral membrane protein</topology>
        <orientation evidence="4">Cytoplasmic side</orientation>
    </subcellularLocation>
</comment>
<evidence type="ECO:0000256" key="2">
    <source>
        <dbReference type="ARBA" id="ARBA00022490"/>
    </source>
</evidence>
<accession>A0ABP8QIV1</accession>
<gene>
    <name evidence="4 5" type="primary">hflD</name>
    <name evidence="5" type="ORF">GCM10023095_28280</name>
</gene>
<organism evidence="5 6">
    <name type="scientific">Pseudaeromonas paramecii</name>
    <dbReference type="NCBI Taxonomy" id="2138166"/>
    <lineage>
        <taxon>Bacteria</taxon>
        <taxon>Pseudomonadati</taxon>
        <taxon>Pseudomonadota</taxon>
        <taxon>Gammaproteobacteria</taxon>
        <taxon>Aeromonadales</taxon>
        <taxon>Aeromonadaceae</taxon>
        <taxon>Pseudaeromonas</taxon>
    </lineage>
</organism>
<evidence type="ECO:0000313" key="5">
    <source>
        <dbReference type="EMBL" id="GAA4502851.1"/>
    </source>
</evidence>
<dbReference type="EMBL" id="BAABFC010000022">
    <property type="protein sequence ID" value="GAA4502851.1"/>
    <property type="molecule type" value="Genomic_DNA"/>
</dbReference>
<dbReference type="PANTHER" id="PTHR38100:SF1">
    <property type="entry name" value="HIGH FREQUENCY LYSOGENIZATION PROTEIN HFLD"/>
    <property type="match status" value="1"/>
</dbReference>
<evidence type="ECO:0000256" key="1">
    <source>
        <dbReference type="ARBA" id="ARBA00022475"/>
    </source>
</evidence>
<dbReference type="NCBIfam" id="NF001246">
    <property type="entry name" value="PRK00218.1-2"/>
    <property type="match status" value="1"/>
</dbReference>
<dbReference type="RefSeq" id="WP_345014277.1">
    <property type="nucleotide sequence ID" value="NZ_BAABFC010000022.1"/>
</dbReference>
<keyword evidence="6" id="KW-1185">Reference proteome</keyword>
<dbReference type="NCBIfam" id="NF001248">
    <property type="entry name" value="PRK00218.1-4"/>
    <property type="match status" value="1"/>
</dbReference>
<keyword evidence="2 4" id="KW-0963">Cytoplasm</keyword>